<feature type="chain" id="PRO_5046796694" description="Tic22 family protein" evidence="2">
    <location>
        <begin position="32"/>
        <end position="279"/>
    </location>
</feature>
<keyword evidence="2" id="KW-0732">Signal</keyword>
<evidence type="ECO:0000313" key="3">
    <source>
        <dbReference type="EMBL" id="NMG21576.1"/>
    </source>
</evidence>
<dbReference type="EMBL" id="QMEB01000174">
    <property type="protein sequence ID" value="NMG21576.1"/>
    <property type="molecule type" value="Genomic_DNA"/>
</dbReference>
<feature type="region of interest" description="Disordered" evidence="1">
    <location>
        <begin position="258"/>
        <end position="279"/>
    </location>
</feature>
<dbReference type="Pfam" id="PF04278">
    <property type="entry name" value="Tic22"/>
    <property type="match status" value="1"/>
</dbReference>
<feature type="signal peptide" evidence="2">
    <location>
        <begin position="1"/>
        <end position="31"/>
    </location>
</feature>
<evidence type="ECO:0000256" key="2">
    <source>
        <dbReference type="SAM" id="SignalP"/>
    </source>
</evidence>
<accession>A0ABX1PB21</accession>
<dbReference type="Proteomes" id="UP000718564">
    <property type="component" value="Unassembled WGS sequence"/>
</dbReference>
<dbReference type="InterPro" id="IPR007378">
    <property type="entry name" value="Tic22-like"/>
</dbReference>
<dbReference type="PANTHER" id="PTHR33926">
    <property type="entry name" value="PROTEIN TIC 22, CHLOROPLASTIC"/>
    <property type="match status" value="1"/>
</dbReference>
<reference evidence="3 4" key="1">
    <citation type="submission" date="2018-06" db="EMBL/GenBank/DDBJ databases">
        <title>Comparative genomics of Brasilonema spp. strains.</title>
        <authorList>
            <person name="Alvarenga D.O."/>
            <person name="Fiore M.F."/>
            <person name="Varani A.M."/>
        </authorList>
    </citation>
    <scope>NUCLEOTIDE SEQUENCE [LARGE SCALE GENOMIC DNA]</scope>
    <source>
        <strain evidence="3 4">SPC951</strain>
    </source>
</reference>
<dbReference type="Gene3D" id="3.40.1350.100">
    <property type="match status" value="2"/>
</dbReference>
<comment type="caution">
    <text evidence="3">The sequence shown here is derived from an EMBL/GenBank/DDBJ whole genome shotgun (WGS) entry which is preliminary data.</text>
</comment>
<dbReference type="RefSeq" id="WP_169156809.1">
    <property type="nucleotide sequence ID" value="NZ_CAWPJE010000169.1"/>
</dbReference>
<evidence type="ECO:0008006" key="5">
    <source>
        <dbReference type="Google" id="ProtNLM"/>
    </source>
</evidence>
<gene>
    <name evidence="3" type="ORF">DP116_19825</name>
</gene>
<evidence type="ECO:0000256" key="1">
    <source>
        <dbReference type="SAM" id="MobiDB-lite"/>
    </source>
</evidence>
<keyword evidence="4" id="KW-1185">Reference proteome</keyword>
<name>A0ABX1PB21_9CYAN</name>
<evidence type="ECO:0000313" key="4">
    <source>
        <dbReference type="Proteomes" id="UP000718564"/>
    </source>
</evidence>
<protein>
    <recommendedName>
        <fullName evidence="5">Tic22 family protein</fullName>
    </recommendedName>
</protein>
<proteinExistence type="predicted"/>
<dbReference type="PANTHER" id="PTHR33926:SF4">
    <property type="entry name" value="PROTEIN TIC 22, CHLOROPLASTIC"/>
    <property type="match status" value="1"/>
</dbReference>
<organism evidence="3 4">
    <name type="scientific">Brasilonema bromeliae SPC951</name>
    <dbReference type="NCBI Taxonomy" id="385972"/>
    <lineage>
        <taxon>Bacteria</taxon>
        <taxon>Bacillati</taxon>
        <taxon>Cyanobacteriota</taxon>
        <taxon>Cyanophyceae</taxon>
        <taxon>Nostocales</taxon>
        <taxon>Scytonemataceae</taxon>
        <taxon>Brasilonema</taxon>
        <taxon>Bromeliae group (in: Brasilonema)</taxon>
    </lineage>
</organism>
<sequence>MNLLVRWGTTLTLVGSTLLATVFSGNAPVLALTEQQIKEKLDPVPVFLITNNQGVPLTRTVANNGQNGQNAQNAQKKQATVTDVFMSGQEAQAFINELRNVKGKDPKMAEMLKSLQVTPVPLGMIYQKLQENAKKPDSLVFAFNPGRQDLEGAVTLLRQNGKEVKQFPSVPVFIVRSPDKGYVSVKRKTDNKEVIPLFLSQKDAQSLLSQVKQQVPKADIQVVDIDGVIKTLKEKNDTWLSQVSIVPSTESMQYVVSKRGNAPNQNPSAKPGAPATPKK</sequence>